<gene>
    <name evidence="2" type="ORF">LDAN0321_LOCUS6287</name>
</gene>
<sequence>MILSTVVSADDQELSTKTRVLYADQAGCEPVFDEDFPQCKNVITNEPCFFIANKTSVSFSGSCNDACADVYEECLSAFITWANPLLAALSLLVLGSTFKFFKPNNPSRQEKVVMVGKMSAVVFFIFWVFAS</sequence>
<dbReference type="EMBL" id="HBGY01009959">
    <property type="protein sequence ID" value="CAD9568164.1"/>
    <property type="molecule type" value="Transcribed_RNA"/>
</dbReference>
<evidence type="ECO:0000256" key="1">
    <source>
        <dbReference type="SAM" id="Phobius"/>
    </source>
</evidence>
<keyword evidence="1" id="KW-0812">Transmembrane</keyword>
<keyword evidence="1" id="KW-1133">Transmembrane helix</keyword>
<keyword evidence="1" id="KW-0472">Membrane</keyword>
<proteinExistence type="predicted"/>
<protein>
    <submittedName>
        <fullName evidence="2">Uncharacterized protein</fullName>
    </submittedName>
</protein>
<evidence type="ECO:0000313" key="2">
    <source>
        <dbReference type="EMBL" id="CAD9568164.1"/>
    </source>
</evidence>
<feature type="transmembrane region" description="Helical" evidence="1">
    <location>
        <begin position="78"/>
        <end position="100"/>
    </location>
</feature>
<name>A0A7S2K884_9STRA</name>
<feature type="transmembrane region" description="Helical" evidence="1">
    <location>
        <begin position="112"/>
        <end position="130"/>
    </location>
</feature>
<accession>A0A7S2K884</accession>
<dbReference type="AlphaFoldDB" id="A0A7S2K884"/>
<organism evidence="2">
    <name type="scientific">Leptocylindrus danicus</name>
    <dbReference type="NCBI Taxonomy" id="163516"/>
    <lineage>
        <taxon>Eukaryota</taxon>
        <taxon>Sar</taxon>
        <taxon>Stramenopiles</taxon>
        <taxon>Ochrophyta</taxon>
        <taxon>Bacillariophyta</taxon>
        <taxon>Coscinodiscophyceae</taxon>
        <taxon>Chaetocerotophycidae</taxon>
        <taxon>Leptocylindrales</taxon>
        <taxon>Leptocylindraceae</taxon>
        <taxon>Leptocylindrus</taxon>
    </lineage>
</organism>
<reference evidence="2" key="1">
    <citation type="submission" date="2021-01" db="EMBL/GenBank/DDBJ databases">
        <authorList>
            <person name="Corre E."/>
            <person name="Pelletier E."/>
            <person name="Niang G."/>
            <person name="Scheremetjew M."/>
            <person name="Finn R."/>
            <person name="Kale V."/>
            <person name="Holt S."/>
            <person name="Cochrane G."/>
            <person name="Meng A."/>
            <person name="Brown T."/>
            <person name="Cohen L."/>
        </authorList>
    </citation>
    <scope>NUCLEOTIDE SEQUENCE</scope>
    <source>
        <strain evidence="2">B650</strain>
    </source>
</reference>